<dbReference type="InterPro" id="IPR036615">
    <property type="entry name" value="Mur_ligase_C_dom_sf"/>
</dbReference>
<dbReference type="GO" id="GO:0047480">
    <property type="term" value="F:UDP-N-acetylmuramoyl-tripeptide-D-alanyl-D-alanine ligase activity"/>
    <property type="evidence" value="ECO:0007669"/>
    <property type="project" value="UniProtKB-UniRule"/>
</dbReference>
<dbReference type="SUPFAM" id="SSF63418">
    <property type="entry name" value="MurE/MurF N-terminal domain"/>
    <property type="match status" value="1"/>
</dbReference>
<evidence type="ECO:0000256" key="7">
    <source>
        <dbReference type="ARBA" id="ARBA00022984"/>
    </source>
</evidence>
<evidence type="ECO:0000256" key="9">
    <source>
        <dbReference type="ARBA" id="ARBA00023316"/>
    </source>
</evidence>
<feature type="domain" description="Mur ligase C-terminal" evidence="13">
    <location>
        <begin position="319"/>
        <end position="445"/>
    </location>
</feature>
<keyword evidence="6 10" id="KW-0133">Cell shape</keyword>
<dbReference type="GO" id="GO:0071555">
    <property type="term" value="P:cell wall organization"/>
    <property type="evidence" value="ECO:0007669"/>
    <property type="project" value="UniProtKB-KW"/>
</dbReference>
<dbReference type="GO" id="GO:0005737">
    <property type="term" value="C:cytoplasm"/>
    <property type="evidence" value="ECO:0007669"/>
    <property type="project" value="UniProtKB-SubCell"/>
</dbReference>
<comment type="pathway">
    <text evidence="10 11">Cell wall biogenesis; peptidoglycan biosynthesis.</text>
</comment>
<dbReference type="Gene3D" id="3.90.190.20">
    <property type="entry name" value="Mur ligase, C-terminal domain"/>
    <property type="match status" value="1"/>
</dbReference>
<dbReference type="GO" id="GO:0008360">
    <property type="term" value="P:regulation of cell shape"/>
    <property type="evidence" value="ECO:0007669"/>
    <property type="project" value="UniProtKB-KW"/>
</dbReference>
<keyword evidence="17" id="KW-1185">Reference proteome</keyword>
<dbReference type="PANTHER" id="PTHR43024:SF1">
    <property type="entry name" value="UDP-N-ACETYLMURAMOYL-TRIPEPTIDE--D-ALANYL-D-ALANINE LIGASE"/>
    <property type="match status" value="1"/>
</dbReference>
<feature type="domain" description="Mur ligase N-terminal catalytic" evidence="12">
    <location>
        <begin position="28"/>
        <end position="97"/>
    </location>
</feature>
<keyword evidence="7 10" id="KW-0573">Peptidoglycan synthesis</keyword>
<evidence type="ECO:0000256" key="3">
    <source>
        <dbReference type="ARBA" id="ARBA00022618"/>
    </source>
</evidence>
<dbReference type="GO" id="GO:0005524">
    <property type="term" value="F:ATP binding"/>
    <property type="evidence" value="ECO:0007669"/>
    <property type="project" value="UniProtKB-UniRule"/>
</dbReference>
<evidence type="ECO:0000259" key="13">
    <source>
        <dbReference type="Pfam" id="PF02875"/>
    </source>
</evidence>
<dbReference type="PANTHER" id="PTHR43024">
    <property type="entry name" value="UDP-N-ACETYLMURAMOYL-TRIPEPTIDE--D-ALANYL-D-ALANINE LIGASE"/>
    <property type="match status" value="1"/>
</dbReference>
<keyword evidence="8 10" id="KW-0131">Cell cycle</keyword>
<evidence type="ECO:0000256" key="6">
    <source>
        <dbReference type="ARBA" id="ARBA00022960"/>
    </source>
</evidence>
<evidence type="ECO:0000313" key="17">
    <source>
        <dbReference type="Proteomes" id="UP000031594"/>
    </source>
</evidence>
<reference evidence="18" key="3">
    <citation type="submission" date="2019-03" db="EMBL/GenBank/DDBJ databases">
        <title>Complete genome of Methylacidiphilum kamchatkense Kam1.</title>
        <authorList>
            <person name="Kruse T."/>
            <person name="Murarilal Ratnadevi C."/>
            <person name="Erikstad H.-A."/>
            <person name="Birkeland N.-K."/>
        </authorList>
    </citation>
    <scope>NUCLEOTIDE SEQUENCE [LARGE SCALE GENOMIC DNA]</scope>
    <source>
        <strain evidence="18">kam1</strain>
    </source>
</reference>
<dbReference type="NCBIfam" id="TIGR01143">
    <property type="entry name" value="murF"/>
    <property type="match status" value="1"/>
</dbReference>
<comment type="function">
    <text evidence="10 11">Involved in cell wall formation. Catalyzes the final step in the synthesis of UDP-N-acetylmuramoyl-pentapeptide, the precursor of murein.</text>
</comment>
<dbReference type="InterPro" id="IPR013221">
    <property type="entry name" value="Mur_ligase_cen"/>
</dbReference>
<keyword evidence="1 10" id="KW-0963">Cytoplasm</keyword>
<evidence type="ECO:0000313" key="18">
    <source>
        <dbReference type="Proteomes" id="UP000315925"/>
    </source>
</evidence>
<dbReference type="Pfam" id="PF01225">
    <property type="entry name" value="Mur_ligase"/>
    <property type="match status" value="1"/>
</dbReference>
<comment type="subcellular location">
    <subcellularLocation>
        <location evidence="10 11">Cytoplasm</location>
    </subcellularLocation>
</comment>
<dbReference type="HAMAP" id="MF_02019">
    <property type="entry name" value="MurF"/>
    <property type="match status" value="1"/>
</dbReference>
<dbReference type="STRING" id="1202785.A946_01320"/>
<keyword evidence="3 10" id="KW-0132">Cell division</keyword>
<dbReference type="GO" id="GO:0009252">
    <property type="term" value="P:peptidoglycan biosynthetic process"/>
    <property type="evidence" value="ECO:0007669"/>
    <property type="project" value="UniProtKB-UniRule"/>
</dbReference>
<dbReference type="UniPathway" id="UPA00219"/>
<evidence type="ECO:0000256" key="11">
    <source>
        <dbReference type="RuleBase" id="RU004136"/>
    </source>
</evidence>
<dbReference type="InterPro" id="IPR036565">
    <property type="entry name" value="Mur-like_cat_sf"/>
</dbReference>
<reference evidence="16" key="2">
    <citation type="journal article" date="2019" name="BMC Genomics">
        <title>Complete genome sequence analysis of the thermoacidophilic verrucomicrobial methanotroph 'Candidatus Methylacidiphilum kamchatkense' strain Kam1 and comparison with its closest relatives.</title>
        <authorList>
            <person name="Kruse T."/>
            <person name="Ratnadevi C.M."/>
            <person name="Erikstad H.A."/>
            <person name="Birkeland N.K."/>
        </authorList>
    </citation>
    <scope>NUCLEOTIDE SEQUENCE</scope>
    <source>
        <strain evidence="16">Kam1</strain>
    </source>
</reference>
<dbReference type="Gene3D" id="3.40.1190.10">
    <property type="entry name" value="Mur-like, catalytic domain"/>
    <property type="match status" value="1"/>
</dbReference>
<dbReference type="KEGG" id="mkc:kam1_1430"/>
<dbReference type="Proteomes" id="UP000031594">
    <property type="component" value="Unassembled WGS sequence"/>
</dbReference>
<comment type="similarity">
    <text evidence="10">Belongs to the MurCDEF family. MurF subfamily.</text>
</comment>
<keyword evidence="4 10" id="KW-0547">Nucleotide-binding</keyword>
<feature type="binding site" evidence="10">
    <location>
        <begin position="113"/>
        <end position="119"/>
    </location>
    <ligand>
        <name>ATP</name>
        <dbReference type="ChEBI" id="CHEBI:30616"/>
    </ligand>
</feature>
<proteinExistence type="inferred from homology"/>
<evidence type="ECO:0000256" key="8">
    <source>
        <dbReference type="ARBA" id="ARBA00023306"/>
    </source>
</evidence>
<dbReference type="InterPro" id="IPR000713">
    <property type="entry name" value="Mur_ligase_N"/>
</dbReference>
<dbReference type="InterPro" id="IPR005863">
    <property type="entry name" value="UDP-N-AcMur_synth"/>
</dbReference>
<dbReference type="AlphaFoldDB" id="A0A0C1RWQ8"/>
<dbReference type="SUPFAM" id="SSF53623">
    <property type="entry name" value="MurD-like peptide ligases, catalytic domain"/>
    <property type="match status" value="1"/>
</dbReference>
<dbReference type="InterPro" id="IPR035911">
    <property type="entry name" value="MurE/MurF_N"/>
</dbReference>
<keyword evidence="5 10" id="KW-0067">ATP-binding</keyword>
<dbReference type="Pfam" id="PF02875">
    <property type="entry name" value="Mur_ligase_C"/>
    <property type="match status" value="1"/>
</dbReference>
<dbReference type="EMBL" id="JQNX01000001">
    <property type="protein sequence ID" value="KIE59371.1"/>
    <property type="molecule type" value="Genomic_DNA"/>
</dbReference>
<protein>
    <recommendedName>
        <fullName evidence="10 11">UDP-N-acetylmuramoyl-tripeptide--D-alanyl-D-alanine ligase</fullName>
        <ecNumber evidence="10 11">6.3.2.10</ecNumber>
    </recommendedName>
    <alternativeName>
        <fullName evidence="10">D-alanyl-D-alanine-adding enzyme</fullName>
    </alternativeName>
</protein>
<evidence type="ECO:0000256" key="2">
    <source>
        <dbReference type="ARBA" id="ARBA00022598"/>
    </source>
</evidence>
<dbReference type="EMBL" id="CP037899">
    <property type="protein sequence ID" value="QDQ42652.1"/>
    <property type="molecule type" value="Genomic_DNA"/>
</dbReference>
<evidence type="ECO:0000256" key="1">
    <source>
        <dbReference type="ARBA" id="ARBA00022490"/>
    </source>
</evidence>
<dbReference type="SUPFAM" id="SSF53244">
    <property type="entry name" value="MurD-like peptide ligases, peptide-binding domain"/>
    <property type="match status" value="1"/>
</dbReference>
<dbReference type="Gene3D" id="3.40.1390.10">
    <property type="entry name" value="MurE/MurF, N-terminal domain"/>
    <property type="match status" value="1"/>
</dbReference>
<dbReference type="OrthoDB" id="9801978at2"/>
<accession>A0A0C1RWQ8</accession>
<name>A0A0C1RWQ8_9BACT</name>
<dbReference type="EC" id="6.3.2.10" evidence="10 11"/>
<evidence type="ECO:0000259" key="12">
    <source>
        <dbReference type="Pfam" id="PF01225"/>
    </source>
</evidence>
<reference evidence="15 17" key="1">
    <citation type="submission" date="2014-08" db="EMBL/GenBank/DDBJ databases">
        <title>Methylacidiphilum kamchatkense strain Kam1 draft genome sequence.</title>
        <authorList>
            <person name="Birkeland N.-K."/>
            <person name="Erikstad H.A."/>
        </authorList>
    </citation>
    <scope>NUCLEOTIDE SEQUENCE [LARGE SCALE GENOMIC DNA]</scope>
    <source>
        <strain evidence="15 17">Kam1</strain>
    </source>
</reference>
<organism evidence="16 18">
    <name type="scientific">Methylacidiphilum kamchatkense Kam1</name>
    <dbReference type="NCBI Taxonomy" id="1202785"/>
    <lineage>
        <taxon>Bacteria</taxon>
        <taxon>Pseudomonadati</taxon>
        <taxon>Verrucomicrobiota</taxon>
        <taxon>Methylacidiphilae</taxon>
        <taxon>Methylacidiphilales</taxon>
        <taxon>Methylacidiphilaceae</taxon>
        <taxon>Methylacidiphilum (ex Ratnadevi et al. 2023)</taxon>
    </lineage>
</organism>
<feature type="domain" description="Mur ligase central" evidence="14">
    <location>
        <begin position="111"/>
        <end position="296"/>
    </location>
</feature>
<dbReference type="Pfam" id="PF08245">
    <property type="entry name" value="Mur_ligase_M"/>
    <property type="match status" value="1"/>
</dbReference>
<dbReference type="Proteomes" id="UP000315925">
    <property type="component" value="Chromosome"/>
</dbReference>
<dbReference type="GO" id="GO:0051301">
    <property type="term" value="P:cell division"/>
    <property type="evidence" value="ECO:0007669"/>
    <property type="project" value="UniProtKB-KW"/>
</dbReference>
<evidence type="ECO:0000256" key="4">
    <source>
        <dbReference type="ARBA" id="ARBA00022741"/>
    </source>
</evidence>
<dbReference type="RefSeq" id="WP_039720635.1">
    <property type="nucleotide sequence ID" value="NZ_CP037899.1"/>
</dbReference>
<comment type="catalytic activity">
    <reaction evidence="10 11">
        <text>D-alanyl-D-alanine + UDP-N-acetyl-alpha-D-muramoyl-L-alanyl-gamma-D-glutamyl-meso-2,6-diaminopimelate + ATP = UDP-N-acetyl-alpha-D-muramoyl-L-alanyl-gamma-D-glutamyl-meso-2,6-diaminopimeloyl-D-alanyl-D-alanine + ADP + phosphate + H(+)</text>
        <dbReference type="Rhea" id="RHEA:28374"/>
        <dbReference type="ChEBI" id="CHEBI:15378"/>
        <dbReference type="ChEBI" id="CHEBI:30616"/>
        <dbReference type="ChEBI" id="CHEBI:43474"/>
        <dbReference type="ChEBI" id="CHEBI:57822"/>
        <dbReference type="ChEBI" id="CHEBI:61386"/>
        <dbReference type="ChEBI" id="CHEBI:83905"/>
        <dbReference type="ChEBI" id="CHEBI:456216"/>
        <dbReference type="EC" id="6.3.2.10"/>
    </reaction>
</comment>
<evidence type="ECO:0000313" key="16">
    <source>
        <dbReference type="EMBL" id="QDQ42652.1"/>
    </source>
</evidence>
<sequence>MEQLSVEQIAEWTQGRIIGGKGSAMVGSISTDSRTVKEGDCFVALKGEKYDGLDYVASAAQKGAVAAIVDRELPLSMPLSIPVIRVNNTLEALQQLAFFYRKKLPAKIVAITGSNGKTSTKEMISSVLRVKYKTVSTSGNLNNQIGLPLSVLQMDHTTEYGVFELGTNHRGEIASLSRIVAPDIAIITNIGSAHVGNFGSVEAIGWEKTDLLTFVSPKGFSILMEDDEWSKRLSVRSAGQVIWVGNQENSLCWLDQIWLTLKGIRCGISRHGESFEVSLATVSREMAKNALFAAAVGFLVSLSSEEIAFGLEKTVFPLGRLTVHPIRMGYLIDDSYNANLQSAMSALRTLIEFPFESEKIAVLGSMGELGEHAKALHYKLGRFAGSLPLSFIIFIGPHWEDMVEGVKDVGFPLNAVLGTEDPQAAYSQLQKLLNRKLTLLIKGSRFLKLDRIVEKLLSV</sequence>
<gene>
    <name evidence="10" type="primary">murF</name>
    <name evidence="15" type="ORF">A946_01320</name>
    <name evidence="16" type="ORF">kam1_1430</name>
</gene>
<evidence type="ECO:0000256" key="10">
    <source>
        <dbReference type="HAMAP-Rule" id="MF_02019"/>
    </source>
</evidence>
<evidence type="ECO:0000259" key="14">
    <source>
        <dbReference type="Pfam" id="PF08245"/>
    </source>
</evidence>
<evidence type="ECO:0000313" key="15">
    <source>
        <dbReference type="EMBL" id="KIE59371.1"/>
    </source>
</evidence>
<dbReference type="InterPro" id="IPR051046">
    <property type="entry name" value="MurCDEF_CellWall_CoF430Synth"/>
</dbReference>
<evidence type="ECO:0000256" key="5">
    <source>
        <dbReference type="ARBA" id="ARBA00022840"/>
    </source>
</evidence>
<keyword evidence="2 10" id="KW-0436">Ligase</keyword>
<dbReference type="InterPro" id="IPR004101">
    <property type="entry name" value="Mur_ligase_C"/>
</dbReference>
<keyword evidence="9 10" id="KW-0961">Cell wall biogenesis/degradation</keyword>